<name>A0ABQ7ZPR5_BRANA</name>
<gene>
    <name evidence="1" type="ORF">HID58_058117</name>
</gene>
<protein>
    <submittedName>
        <fullName evidence="1">Uncharacterized protein</fullName>
    </submittedName>
</protein>
<keyword evidence="2" id="KW-1185">Reference proteome</keyword>
<organism evidence="1 2">
    <name type="scientific">Brassica napus</name>
    <name type="common">Rape</name>
    <dbReference type="NCBI Taxonomy" id="3708"/>
    <lineage>
        <taxon>Eukaryota</taxon>
        <taxon>Viridiplantae</taxon>
        <taxon>Streptophyta</taxon>
        <taxon>Embryophyta</taxon>
        <taxon>Tracheophyta</taxon>
        <taxon>Spermatophyta</taxon>
        <taxon>Magnoliopsida</taxon>
        <taxon>eudicotyledons</taxon>
        <taxon>Gunneridae</taxon>
        <taxon>Pentapetalae</taxon>
        <taxon>rosids</taxon>
        <taxon>malvids</taxon>
        <taxon>Brassicales</taxon>
        <taxon>Brassicaceae</taxon>
        <taxon>Brassiceae</taxon>
        <taxon>Brassica</taxon>
    </lineage>
</organism>
<reference evidence="1 2" key="1">
    <citation type="submission" date="2021-05" db="EMBL/GenBank/DDBJ databases">
        <title>Genome Assembly of Synthetic Allotetraploid Brassica napus Reveals Homoeologous Exchanges between Subgenomes.</title>
        <authorList>
            <person name="Davis J.T."/>
        </authorList>
    </citation>
    <scope>NUCLEOTIDE SEQUENCE [LARGE SCALE GENOMIC DNA]</scope>
    <source>
        <strain evidence="2">cv. Da-Ae</strain>
        <tissue evidence="1">Seedling</tissue>
    </source>
</reference>
<accession>A0ABQ7ZPR5</accession>
<proteinExistence type="predicted"/>
<sequence>MLITMFRLKTEVTQLGDNICMLLIPQHRLMMVGVVSDYNLLALDSISGNVNKEPAAHTCVSSNYQPSLTCSRKEWRRRRMVLTVKAGVGSKRYKHTSLFIDNQPPPCSREEDTRPN</sequence>
<evidence type="ECO:0000313" key="1">
    <source>
        <dbReference type="EMBL" id="KAH0882021.1"/>
    </source>
</evidence>
<comment type="caution">
    <text evidence="1">The sequence shown here is derived from an EMBL/GenBank/DDBJ whole genome shotgun (WGS) entry which is preliminary data.</text>
</comment>
<evidence type="ECO:0000313" key="2">
    <source>
        <dbReference type="Proteomes" id="UP000824890"/>
    </source>
</evidence>
<dbReference type="Proteomes" id="UP000824890">
    <property type="component" value="Unassembled WGS sequence"/>
</dbReference>
<dbReference type="EMBL" id="JAGKQM010000014">
    <property type="protein sequence ID" value="KAH0882021.1"/>
    <property type="molecule type" value="Genomic_DNA"/>
</dbReference>